<organism evidence="1">
    <name type="scientific">uncultured Sulfurovum sp</name>
    <dbReference type="NCBI Taxonomy" id="269237"/>
    <lineage>
        <taxon>Bacteria</taxon>
        <taxon>Pseudomonadati</taxon>
        <taxon>Campylobacterota</taxon>
        <taxon>Epsilonproteobacteria</taxon>
        <taxon>Campylobacterales</taxon>
        <taxon>Sulfurovaceae</taxon>
        <taxon>Sulfurovum</taxon>
        <taxon>environmental samples</taxon>
    </lineage>
</organism>
<sequence>MSNGKVSKKIQQVFPTIEQVSFQVLIEAYKGITNCNQYDLDWEEEQFNQELVVFMRKSKLRIKYQLTIDVEKKLFNEEQSPIDTNNPKKLPRIDINIVSWNFQKDIELEYFFEAKNLSEKNWYKKSGVKIDASSYQRRYIQTGIENFRTGRYYNGSLIGYILEGGIEPIIDKLNSRLVKDTNSLKMIDKINFIKDFSDCYESKHITFSSNEISIKHIFFKF</sequence>
<protein>
    <submittedName>
        <fullName evidence="1">Uncharacterized protein</fullName>
    </submittedName>
</protein>
<accession>A0A6S6TIL8</accession>
<proteinExistence type="predicted"/>
<gene>
    <name evidence="1" type="ORF">HELGO_WM20749</name>
</gene>
<dbReference type="EMBL" id="CACVAR010000298">
    <property type="protein sequence ID" value="CAA6819174.1"/>
    <property type="molecule type" value="Genomic_DNA"/>
</dbReference>
<reference evidence="1" key="1">
    <citation type="submission" date="2020-01" db="EMBL/GenBank/DDBJ databases">
        <authorList>
            <person name="Meier V. D."/>
            <person name="Meier V D."/>
        </authorList>
    </citation>
    <scope>NUCLEOTIDE SEQUENCE</scope>
    <source>
        <strain evidence="1">HLG_WM_MAG_03</strain>
    </source>
</reference>
<dbReference type="AlphaFoldDB" id="A0A6S6TIL8"/>
<evidence type="ECO:0000313" key="1">
    <source>
        <dbReference type="EMBL" id="CAA6819174.1"/>
    </source>
</evidence>
<name>A0A6S6TIL8_9BACT</name>